<dbReference type="PANTHER" id="PTHR43008">
    <property type="entry name" value="BENZIL REDUCTASE"/>
    <property type="match status" value="1"/>
</dbReference>
<dbReference type="InterPro" id="IPR020904">
    <property type="entry name" value="Sc_DH/Rdtase_CS"/>
</dbReference>
<dbReference type="GO" id="GO:0050664">
    <property type="term" value="F:oxidoreductase activity, acting on NAD(P)H, oxygen as acceptor"/>
    <property type="evidence" value="ECO:0007669"/>
    <property type="project" value="TreeGrafter"/>
</dbReference>
<dbReference type="EMBL" id="PQXN01000304">
    <property type="protein sequence ID" value="TGO46834.1"/>
    <property type="molecule type" value="Genomic_DNA"/>
</dbReference>
<dbReference type="AlphaFoldDB" id="A0A4Z1HCS1"/>
<evidence type="ECO:0000313" key="8">
    <source>
        <dbReference type="EMBL" id="TGO46834.1"/>
    </source>
</evidence>
<comment type="similarity">
    <text evidence="1">Belongs to the short-chain dehydrogenases/reductases (SDR) family.</text>
</comment>
<dbReference type="GO" id="GO:0005975">
    <property type="term" value="P:carbohydrate metabolic process"/>
    <property type="evidence" value="ECO:0007669"/>
    <property type="project" value="UniProtKB-ARBA"/>
</dbReference>
<dbReference type="SUPFAM" id="SSF51735">
    <property type="entry name" value="NAD(P)-binding Rossmann-fold domains"/>
    <property type="match status" value="1"/>
</dbReference>
<evidence type="ECO:0000256" key="6">
    <source>
        <dbReference type="ARBA" id="ARBA00070881"/>
    </source>
</evidence>
<gene>
    <name evidence="8" type="ORF">BCON_0305g00050</name>
</gene>
<reference evidence="8 9" key="1">
    <citation type="submission" date="2017-12" db="EMBL/GenBank/DDBJ databases">
        <title>Comparative genomics of Botrytis spp.</title>
        <authorList>
            <person name="Valero-Jimenez C.A."/>
            <person name="Tapia P."/>
            <person name="Veloso J."/>
            <person name="Silva-Moreno E."/>
            <person name="Staats M."/>
            <person name="Valdes J.H."/>
            <person name="Van Kan J.A.L."/>
        </authorList>
    </citation>
    <scope>NUCLEOTIDE SEQUENCE [LARGE SCALE GENOMIC DNA]</scope>
    <source>
        <strain evidence="8 9">MUCL11595</strain>
    </source>
</reference>
<dbReference type="InterPro" id="IPR036291">
    <property type="entry name" value="NAD(P)-bd_dom_sf"/>
</dbReference>
<dbReference type="PANTHER" id="PTHR43008:SF4">
    <property type="entry name" value="CHAIN DEHYDROGENASE, PUTATIVE (AFU_ORTHOLOGUE AFUA_4G08710)-RELATED"/>
    <property type="match status" value="1"/>
</dbReference>
<dbReference type="GO" id="GO:0047038">
    <property type="term" value="F:D-arabinitol 2-dehydrogenase activity"/>
    <property type="evidence" value="ECO:0007669"/>
    <property type="project" value="UniProtKB-EC"/>
</dbReference>
<dbReference type="OrthoDB" id="47007at2759"/>
<evidence type="ECO:0000256" key="2">
    <source>
        <dbReference type="ARBA" id="ARBA00022857"/>
    </source>
</evidence>
<accession>A0A4Z1HCS1</accession>
<dbReference type="Pfam" id="PF13561">
    <property type="entry name" value="adh_short_C2"/>
    <property type="match status" value="1"/>
</dbReference>
<dbReference type="PRINTS" id="PR00081">
    <property type="entry name" value="GDHRDH"/>
</dbReference>
<evidence type="ECO:0000313" key="9">
    <source>
        <dbReference type="Proteomes" id="UP000297527"/>
    </source>
</evidence>
<evidence type="ECO:0000256" key="4">
    <source>
        <dbReference type="ARBA" id="ARBA00060719"/>
    </source>
</evidence>
<comment type="caution">
    <text evidence="8">The sequence shown here is derived from an EMBL/GenBank/DDBJ whole genome shotgun (WGS) entry which is preliminary data.</text>
</comment>
<name>A0A4Z1HCS1_9HELO</name>
<dbReference type="Gene3D" id="3.40.50.720">
    <property type="entry name" value="NAD(P)-binding Rossmann-like Domain"/>
    <property type="match status" value="1"/>
</dbReference>
<dbReference type="Proteomes" id="UP000297527">
    <property type="component" value="Unassembled WGS sequence"/>
</dbReference>
<protein>
    <recommendedName>
        <fullName evidence="6">D-arabinitol 2-dehydrogenase [ribulose-forming]</fullName>
        <ecNumber evidence="5">1.1.1.250</ecNumber>
    </recommendedName>
</protein>
<dbReference type="InterPro" id="IPR002347">
    <property type="entry name" value="SDR_fam"/>
</dbReference>
<evidence type="ECO:0000256" key="1">
    <source>
        <dbReference type="ARBA" id="ARBA00006484"/>
    </source>
</evidence>
<dbReference type="FunFam" id="3.40.50.720:FF:000240">
    <property type="entry name" value="SDR family oxidoreductase"/>
    <property type="match status" value="1"/>
</dbReference>
<organism evidence="8 9">
    <name type="scientific">Botryotinia convoluta</name>
    <dbReference type="NCBI Taxonomy" id="54673"/>
    <lineage>
        <taxon>Eukaryota</taxon>
        <taxon>Fungi</taxon>
        <taxon>Dikarya</taxon>
        <taxon>Ascomycota</taxon>
        <taxon>Pezizomycotina</taxon>
        <taxon>Leotiomycetes</taxon>
        <taxon>Helotiales</taxon>
        <taxon>Sclerotiniaceae</taxon>
        <taxon>Botryotinia</taxon>
    </lineage>
</organism>
<evidence type="ECO:0000256" key="5">
    <source>
        <dbReference type="ARBA" id="ARBA00066831"/>
    </source>
</evidence>
<evidence type="ECO:0000256" key="7">
    <source>
        <dbReference type="SAM" id="MobiDB-lite"/>
    </source>
</evidence>
<evidence type="ECO:0000256" key="3">
    <source>
        <dbReference type="ARBA" id="ARBA00023002"/>
    </source>
</evidence>
<keyword evidence="9" id="KW-1185">Reference proteome</keyword>
<proteinExistence type="inferred from homology"/>
<dbReference type="EC" id="1.1.1.250" evidence="5"/>
<comment type="pathway">
    <text evidence="4">Carbohydrate metabolism; D-arabinitol metabolism.</text>
</comment>
<feature type="region of interest" description="Disordered" evidence="7">
    <location>
        <begin position="22"/>
        <end position="41"/>
    </location>
</feature>
<keyword evidence="2" id="KW-0521">NADP</keyword>
<sequence length="342" mass="36793">MGDDKYNRNALVNRTLPQMQLANGLSNSAPPSTDTEKNSSGLNPAINRFAVKGNAIFTGGAGTLALQGARALLEHGLSGLDLYDINPKDDYPGISALRADFPSAKILLKQVDVTNVEILNQAIDETASTLGSIDILCCYAGVVGCVHALDISVDEWRRTLEINTTGAFLCAQAVAKKMVDQKTGGSIVFIASISGHTVNYPQPQIAYNVSKSSLLHMKSCLAAEWSRYGIRTNTISPGYMDTILNEGDGLEDARNMWTSRNPIGRMGNPEELSGALVLLCSGAGSYITGADLIVDGCWKVTPRRKCSNMAFTNHVTEHSIRLSNIMLSFYLARGIKLLNCAM</sequence>
<dbReference type="PROSITE" id="PS00061">
    <property type="entry name" value="ADH_SHORT"/>
    <property type="match status" value="1"/>
</dbReference>
<keyword evidence="3" id="KW-0560">Oxidoreductase</keyword>